<reference evidence="3" key="1">
    <citation type="submission" date="2023-11" db="EMBL/GenBank/DDBJ databases">
        <authorList>
            <person name="Alioto T."/>
            <person name="Alioto T."/>
            <person name="Gomez Garrido J."/>
        </authorList>
    </citation>
    <scope>NUCLEOTIDE SEQUENCE</scope>
</reference>
<dbReference type="PANTHER" id="PTHR38118:SF2">
    <property type="entry name" value="CDP-ALCOHOL PHOSPHATIDYLTRANSFERASE PROTEIN"/>
    <property type="match status" value="1"/>
</dbReference>
<evidence type="ECO:0000259" key="2">
    <source>
        <dbReference type="Pfam" id="PF24808"/>
    </source>
</evidence>
<evidence type="ECO:0000256" key="1">
    <source>
        <dbReference type="SAM" id="SignalP"/>
    </source>
</evidence>
<dbReference type="EMBL" id="CAVMBE010000040">
    <property type="protein sequence ID" value="CAK4030793.1"/>
    <property type="molecule type" value="Genomic_DNA"/>
</dbReference>
<sequence length="215" mass="22288">MKPFTRFSIATAVLLTAVSAQVQYSIDPNSVDNSTRQYWCQEQQAECPLICLQSAANSASTSSNDCDPSSLTYACVCSNGLSPNVSEYSQTLPYYICQEWGNQCVSNCGIGNNDCSEQCRSQHPCGALNPTRQNTSTLTSTMAKTSTGGAGNNAAVTTDSNGQTIYSGLGGGSASGSGSNSGASTRFRGWALDAAQTFGMVGLVGAFIGGFAVLL</sequence>
<dbReference type="Pfam" id="PF24808">
    <property type="entry name" value="DUF7707"/>
    <property type="match status" value="1"/>
</dbReference>
<feature type="signal peptide" evidence="1">
    <location>
        <begin position="1"/>
        <end position="20"/>
    </location>
</feature>
<dbReference type="InterPro" id="IPR056124">
    <property type="entry name" value="DUF7707"/>
</dbReference>
<feature type="domain" description="DUF7707" evidence="2">
    <location>
        <begin position="24"/>
        <end position="130"/>
    </location>
</feature>
<evidence type="ECO:0000313" key="3">
    <source>
        <dbReference type="EMBL" id="CAK4030793.1"/>
    </source>
</evidence>
<gene>
    <name evidence="3" type="ORF">LECACI_7A005951</name>
</gene>
<name>A0AAI8Z1L7_9PEZI</name>
<dbReference type="PANTHER" id="PTHR38118">
    <property type="entry name" value="ANCHORED CELL WALL PROTEIN 11-RELATED"/>
    <property type="match status" value="1"/>
</dbReference>
<accession>A0AAI8Z1L7</accession>
<keyword evidence="1" id="KW-0732">Signal</keyword>
<dbReference type="AlphaFoldDB" id="A0AAI8Z1L7"/>
<organism evidence="3 4">
    <name type="scientific">Lecanosticta acicola</name>
    <dbReference type="NCBI Taxonomy" id="111012"/>
    <lineage>
        <taxon>Eukaryota</taxon>
        <taxon>Fungi</taxon>
        <taxon>Dikarya</taxon>
        <taxon>Ascomycota</taxon>
        <taxon>Pezizomycotina</taxon>
        <taxon>Dothideomycetes</taxon>
        <taxon>Dothideomycetidae</taxon>
        <taxon>Mycosphaerellales</taxon>
        <taxon>Mycosphaerellaceae</taxon>
        <taxon>Lecanosticta</taxon>
    </lineage>
</organism>
<dbReference type="Proteomes" id="UP001296104">
    <property type="component" value="Unassembled WGS sequence"/>
</dbReference>
<protein>
    <recommendedName>
        <fullName evidence="2">DUF7707 domain-containing protein</fullName>
    </recommendedName>
</protein>
<evidence type="ECO:0000313" key="4">
    <source>
        <dbReference type="Proteomes" id="UP001296104"/>
    </source>
</evidence>
<keyword evidence="4" id="KW-1185">Reference proteome</keyword>
<feature type="chain" id="PRO_5042571600" description="DUF7707 domain-containing protein" evidence="1">
    <location>
        <begin position="21"/>
        <end position="215"/>
    </location>
</feature>
<comment type="caution">
    <text evidence="3">The sequence shown here is derived from an EMBL/GenBank/DDBJ whole genome shotgun (WGS) entry which is preliminary data.</text>
</comment>
<proteinExistence type="predicted"/>